<dbReference type="OrthoDB" id="6385145at2"/>
<protein>
    <submittedName>
        <fullName evidence="2">Gluconate 2-dehydrogenase subunit 3 family protein</fullName>
    </submittedName>
</protein>
<sequence length="221" mass="24486">MNRRQALRNIGFGAGIMAIGPATLGLLQSCRNYPDYDWQPLVLSAPSGLVLKKVLDIIIPETDTPGANTVNVPRFIDAYMNEVASPEEKSRFLRSAEAFNQAFEHEIKKSAVNAEAEDIEKVIGKYLKAAPAEKEVYVKRLGETQDPMDKNSDVEPEELFSSEDADALAFAYLKNVRDMGIWAWKTSKEIGENILWHDPVPGEYIPCAPITELGNGKAMSL</sequence>
<accession>A0A550I851</accession>
<dbReference type="Proteomes" id="UP000315131">
    <property type="component" value="Unassembled WGS sequence"/>
</dbReference>
<evidence type="ECO:0000313" key="2">
    <source>
        <dbReference type="EMBL" id="TRO67139.1"/>
    </source>
</evidence>
<dbReference type="PROSITE" id="PS51257">
    <property type="entry name" value="PROKAR_LIPOPROTEIN"/>
    <property type="match status" value="1"/>
</dbReference>
<keyword evidence="1" id="KW-0812">Transmembrane</keyword>
<dbReference type="InterPro" id="IPR027056">
    <property type="entry name" value="Gluconate_2DH_su3"/>
</dbReference>
<keyword evidence="1" id="KW-1133">Transmembrane helix</keyword>
<keyword evidence="1" id="KW-0472">Membrane</keyword>
<keyword evidence="3" id="KW-1185">Reference proteome</keyword>
<proteinExistence type="predicted"/>
<dbReference type="RefSeq" id="WP_143409919.1">
    <property type="nucleotide sequence ID" value="NZ_VHSF01000001.1"/>
</dbReference>
<feature type="transmembrane region" description="Helical" evidence="1">
    <location>
        <begin position="7"/>
        <end position="27"/>
    </location>
</feature>
<comment type="caution">
    <text evidence="2">The sequence shown here is derived from an EMBL/GenBank/DDBJ whole genome shotgun (WGS) entry which is preliminary data.</text>
</comment>
<evidence type="ECO:0000313" key="3">
    <source>
        <dbReference type="Proteomes" id="UP000315131"/>
    </source>
</evidence>
<gene>
    <name evidence="2" type="ORF">FGM01_04445</name>
</gene>
<name>A0A550I851_9FLAO</name>
<organism evidence="2 3">
    <name type="scientific">Christiangramia sabulilitoris</name>
    <dbReference type="NCBI Taxonomy" id="2583991"/>
    <lineage>
        <taxon>Bacteria</taxon>
        <taxon>Pseudomonadati</taxon>
        <taxon>Bacteroidota</taxon>
        <taxon>Flavobacteriia</taxon>
        <taxon>Flavobacteriales</taxon>
        <taxon>Flavobacteriaceae</taxon>
        <taxon>Christiangramia</taxon>
    </lineage>
</organism>
<evidence type="ECO:0000256" key="1">
    <source>
        <dbReference type="SAM" id="Phobius"/>
    </source>
</evidence>
<dbReference type="AlphaFoldDB" id="A0A550I851"/>
<reference evidence="2 3" key="1">
    <citation type="submission" date="2019-06" db="EMBL/GenBank/DDBJ databases">
        <title>Gramella sabulilitoris sp. nov., isolated from a marine sand.</title>
        <authorList>
            <person name="Yoon J.-H."/>
        </authorList>
    </citation>
    <scope>NUCLEOTIDE SEQUENCE [LARGE SCALE GENOMIC DNA]</scope>
    <source>
        <strain evidence="2 3">HSMS-1</strain>
    </source>
</reference>
<dbReference type="Pfam" id="PF13618">
    <property type="entry name" value="Gluconate_2-dh3"/>
    <property type="match status" value="1"/>
</dbReference>
<dbReference type="EMBL" id="VHSF01000001">
    <property type="protein sequence ID" value="TRO67139.1"/>
    <property type="molecule type" value="Genomic_DNA"/>
</dbReference>